<comment type="cofactor">
    <cofactor evidence="10">
        <name>Zn(2+)</name>
        <dbReference type="ChEBI" id="CHEBI:29105"/>
    </cofactor>
    <text evidence="10">Binds 2 Zn(2+) ions per subunit.</text>
</comment>
<dbReference type="EMBL" id="JBJKTR010000010">
    <property type="protein sequence ID" value="KAL3356043.1"/>
    <property type="molecule type" value="Genomic_DNA"/>
</dbReference>
<keyword evidence="8" id="KW-0539">Nucleus</keyword>
<comment type="function">
    <text evidence="9">Probable transcriptional factor. Binds to the promoter of the SQUAMOSA gene.</text>
</comment>
<evidence type="ECO:0000256" key="2">
    <source>
        <dbReference type="ARBA" id="ARBA00022723"/>
    </source>
</evidence>
<evidence type="ECO:0000256" key="7">
    <source>
        <dbReference type="ARBA" id="ARBA00023163"/>
    </source>
</evidence>
<dbReference type="InterPro" id="IPR036893">
    <property type="entry name" value="SBP_sf"/>
</dbReference>
<dbReference type="GO" id="GO:0005634">
    <property type="term" value="C:nucleus"/>
    <property type="evidence" value="ECO:0007669"/>
    <property type="project" value="UniProtKB-SubCell"/>
</dbReference>
<keyword evidence="7" id="KW-0804">Transcription</keyword>
<feature type="binding site" evidence="10">
    <location>
        <position position="96"/>
    </location>
    <ligand>
        <name>Zn(2+)</name>
        <dbReference type="ChEBI" id="CHEBI:29105"/>
        <label>1</label>
    </ligand>
</feature>
<gene>
    <name evidence="14" type="ORF">AABB24_016953</name>
</gene>
<feature type="domain" description="SBP-type" evidence="13">
    <location>
        <begin position="68"/>
        <end position="145"/>
    </location>
</feature>
<feature type="compositionally biased region" description="Basic residues" evidence="12">
    <location>
        <begin position="134"/>
        <end position="145"/>
    </location>
</feature>
<evidence type="ECO:0000256" key="9">
    <source>
        <dbReference type="ARBA" id="ARBA00056472"/>
    </source>
</evidence>
<dbReference type="PIRSF" id="PIRSF037575">
    <property type="entry name" value="SBP"/>
    <property type="match status" value="1"/>
</dbReference>
<evidence type="ECO:0000259" key="13">
    <source>
        <dbReference type="PROSITE" id="PS51141"/>
    </source>
</evidence>
<feature type="binding site" evidence="10">
    <location>
        <position position="76"/>
    </location>
    <ligand>
        <name>Zn(2+)</name>
        <dbReference type="ChEBI" id="CHEBI:29105"/>
        <label>1</label>
    </ligand>
</feature>
<evidence type="ECO:0000313" key="14">
    <source>
        <dbReference type="EMBL" id="KAL3356043.1"/>
    </source>
</evidence>
<dbReference type="FunFam" id="4.10.1100.10:FF:000001">
    <property type="entry name" value="Squamosa promoter-binding-like protein 14"/>
    <property type="match status" value="1"/>
</dbReference>
<protein>
    <recommendedName>
        <fullName evidence="13">SBP-type domain-containing protein</fullName>
    </recommendedName>
</protein>
<dbReference type="GO" id="GO:0008270">
    <property type="term" value="F:zinc ion binding"/>
    <property type="evidence" value="ECO:0007669"/>
    <property type="project" value="UniProtKB-KW"/>
</dbReference>
<evidence type="ECO:0000256" key="12">
    <source>
        <dbReference type="SAM" id="MobiDB-lite"/>
    </source>
</evidence>
<proteinExistence type="predicted"/>
<sequence>YSCAPHSSFPQLVSFLPLKEMENSKWEGKRNKEEEDDEEDENAVGDTKKKRVLTRSGRKVSMGEGSRQPSCQVEDCTADMVNAKTYHRRHKVCEFHAKAPAVLIDGLRQRFCQQCSRFHQLAEFDDAKKSCRRRLAGHNERRRKSAHDPPGEGSS</sequence>
<dbReference type="InterPro" id="IPR017238">
    <property type="entry name" value="SBP_fam"/>
</dbReference>
<evidence type="ECO:0000256" key="11">
    <source>
        <dbReference type="PROSITE-ProRule" id="PRU00470"/>
    </source>
</evidence>
<dbReference type="GO" id="GO:0003677">
    <property type="term" value="F:DNA binding"/>
    <property type="evidence" value="ECO:0007669"/>
    <property type="project" value="UniProtKB-KW"/>
</dbReference>
<keyword evidence="4 10" id="KW-0862">Zinc</keyword>
<keyword evidence="15" id="KW-1185">Reference proteome</keyword>
<evidence type="ECO:0000256" key="8">
    <source>
        <dbReference type="ARBA" id="ARBA00023242"/>
    </source>
</evidence>
<comment type="caution">
    <text evidence="14">The sequence shown here is derived from an EMBL/GenBank/DDBJ whole genome shotgun (WGS) entry which is preliminary data.</text>
</comment>
<feature type="binding site" evidence="10">
    <location>
        <position position="93"/>
    </location>
    <ligand>
        <name>Zn(2+)</name>
        <dbReference type="ChEBI" id="CHEBI:29105"/>
        <label>1</label>
    </ligand>
</feature>
<feature type="region of interest" description="Disordered" evidence="12">
    <location>
        <begin position="134"/>
        <end position="155"/>
    </location>
</feature>
<dbReference type="Gene3D" id="4.10.1100.10">
    <property type="entry name" value="Transcription factor, SBP-box domain"/>
    <property type="match status" value="1"/>
</dbReference>
<name>A0ABD2TK67_9SOLN</name>
<keyword evidence="3 11" id="KW-0863">Zinc-finger</keyword>
<feature type="binding site" evidence="10">
    <location>
        <position position="119"/>
    </location>
    <ligand>
        <name>Zn(2+)</name>
        <dbReference type="ChEBI" id="CHEBI:29105"/>
        <label>2</label>
    </ligand>
</feature>
<feature type="binding site" evidence="10">
    <location>
        <position position="115"/>
    </location>
    <ligand>
        <name>Zn(2+)</name>
        <dbReference type="ChEBI" id="CHEBI:29105"/>
        <label>2</label>
    </ligand>
</feature>
<dbReference type="Pfam" id="PF03110">
    <property type="entry name" value="SBP"/>
    <property type="match status" value="1"/>
</dbReference>
<evidence type="ECO:0000256" key="3">
    <source>
        <dbReference type="ARBA" id="ARBA00022771"/>
    </source>
</evidence>
<dbReference type="PROSITE" id="PS51141">
    <property type="entry name" value="ZF_SBP"/>
    <property type="match status" value="1"/>
</dbReference>
<dbReference type="InterPro" id="IPR004333">
    <property type="entry name" value="SBP_dom"/>
</dbReference>
<evidence type="ECO:0000256" key="1">
    <source>
        <dbReference type="ARBA" id="ARBA00004123"/>
    </source>
</evidence>
<accession>A0ABD2TK67</accession>
<dbReference type="AlphaFoldDB" id="A0ABD2TK67"/>
<comment type="subcellular location">
    <subcellularLocation>
        <location evidence="1">Nucleus</location>
    </subcellularLocation>
</comment>
<dbReference type="PANTHER" id="PTHR31251">
    <property type="entry name" value="SQUAMOSA PROMOTER-BINDING-LIKE PROTEIN 4"/>
    <property type="match status" value="1"/>
</dbReference>
<evidence type="ECO:0000256" key="4">
    <source>
        <dbReference type="ARBA" id="ARBA00022833"/>
    </source>
</evidence>
<dbReference type="InterPro" id="IPR044817">
    <property type="entry name" value="SBP-like"/>
</dbReference>
<feature type="compositionally biased region" description="Basic and acidic residues" evidence="12">
    <location>
        <begin position="146"/>
        <end position="155"/>
    </location>
</feature>
<dbReference type="Proteomes" id="UP001627284">
    <property type="component" value="Unassembled WGS sequence"/>
</dbReference>
<dbReference type="PANTHER" id="PTHR31251:SF217">
    <property type="entry name" value="SQUAMOSA PROMOTER-BINDING-LIKE PROTEIN"/>
    <property type="match status" value="1"/>
</dbReference>
<keyword evidence="6" id="KW-0238">DNA-binding</keyword>
<feature type="compositionally biased region" description="Acidic residues" evidence="12">
    <location>
        <begin position="34"/>
        <end position="43"/>
    </location>
</feature>
<evidence type="ECO:0000256" key="5">
    <source>
        <dbReference type="ARBA" id="ARBA00023015"/>
    </source>
</evidence>
<feature type="binding site" evidence="10">
    <location>
        <position position="71"/>
    </location>
    <ligand>
        <name>Zn(2+)</name>
        <dbReference type="ChEBI" id="CHEBI:29105"/>
        <label>1</label>
    </ligand>
</feature>
<keyword evidence="2 10" id="KW-0479">Metal-binding</keyword>
<evidence type="ECO:0000256" key="6">
    <source>
        <dbReference type="ARBA" id="ARBA00023125"/>
    </source>
</evidence>
<evidence type="ECO:0000313" key="15">
    <source>
        <dbReference type="Proteomes" id="UP001627284"/>
    </source>
</evidence>
<feature type="binding site" evidence="10">
    <location>
        <position position="112"/>
    </location>
    <ligand>
        <name>Zn(2+)</name>
        <dbReference type="ChEBI" id="CHEBI:29105"/>
        <label>2</label>
    </ligand>
</feature>
<evidence type="ECO:0000256" key="10">
    <source>
        <dbReference type="PIRSR" id="PIRSR037575-1"/>
    </source>
</evidence>
<organism evidence="14 15">
    <name type="scientific">Solanum stoloniferum</name>
    <dbReference type="NCBI Taxonomy" id="62892"/>
    <lineage>
        <taxon>Eukaryota</taxon>
        <taxon>Viridiplantae</taxon>
        <taxon>Streptophyta</taxon>
        <taxon>Embryophyta</taxon>
        <taxon>Tracheophyta</taxon>
        <taxon>Spermatophyta</taxon>
        <taxon>Magnoliopsida</taxon>
        <taxon>eudicotyledons</taxon>
        <taxon>Gunneridae</taxon>
        <taxon>Pentapetalae</taxon>
        <taxon>asterids</taxon>
        <taxon>lamiids</taxon>
        <taxon>Solanales</taxon>
        <taxon>Solanaceae</taxon>
        <taxon>Solanoideae</taxon>
        <taxon>Solaneae</taxon>
        <taxon>Solanum</taxon>
    </lineage>
</organism>
<reference evidence="14 15" key="1">
    <citation type="submission" date="2024-05" db="EMBL/GenBank/DDBJ databases">
        <title>De novo assembly of an allotetraploid wild potato.</title>
        <authorList>
            <person name="Hosaka A.J."/>
        </authorList>
    </citation>
    <scope>NUCLEOTIDE SEQUENCE [LARGE SCALE GENOMIC DNA]</scope>
    <source>
        <tissue evidence="14">Young leaves</tissue>
    </source>
</reference>
<feature type="non-terminal residue" evidence="14">
    <location>
        <position position="1"/>
    </location>
</feature>
<dbReference type="SUPFAM" id="SSF103612">
    <property type="entry name" value="SBT domain"/>
    <property type="match status" value="1"/>
</dbReference>
<keyword evidence="5" id="KW-0805">Transcription regulation</keyword>
<feature type="binding site" evidence="10">
    <location>
        <position position="131"/>
    </location>
    <ligand>
        <name>Zn(2+)</name>
        <dbReference type="ChEBI" id="CHEBI:29105"/>
        <label>2</label>
    </ligand>
</feature>
<feature type="region of interest" description="Disordered" evidence="12">
    <location>
        <begin position="23"/>
        <end position="72"/>
    </location>
</feature>
<feature type="compositionally biased region" description="Basic residues" evidence="12">
    <location>
        <begin position="48"/>
        <end position="58"/>
    </location>
</feature>
<feature type="compositionally biased region" description="Basic and acidic residues" evidence="12">
    <location>
        <begin position="23"/>
        <end position="33"/>
    </location>
</feature>